<dbReference type="KEGG" id="mgg:MPLG2_0096"/>
<keyword evidence="3" id="KW-1185">Reference proteome</keyword>
<dbReference type="CDD" id="cd00761">
    <property type="entry name" value="Glyco_tranf_GTA_type"/>
    <property type="match status" value="1"/>
</dbReference>
<keyword evidence="2" id="KW-0808">Transferase</keyword>
<dbReference type="InterPro" id="IPR029044">
    <property type="entry name" value="Nucleotide-diphossugar_trans"/>
</dbReference>
<gene>
    <name evidence="2" type="ORF">MPLG2_0096</name>
</gene>
<dbReference type="AlphaFoldDB" id="A0A2N9JAC0"/>
<protein>
    <submittedName>
        <fullName evidence="2">Glycosyl transferase family 2</fullName>
    </submittedName>
</protein>
<dbReference type="GO" id="GO:0016740">
    <property type="term" value="F:transferase activity"/>
    <property type="evidence" value="ECO:0007669"/>
    <property type="project" value="UniProtKB-KW"/>
</dbReference>
<feature type="domain" description="Glycosyltransferase 2-like" evidence="1">
    <location>
        <begin position="13"/>
        <end position="144"/>
    </location>
</feature>
<dbReference type="PANTHER" id="PTHR22916:SF56">
    <property type="entry name" value="GLYCOSYL TRANSFERASE"/>
    <property type="match status" value="1"/>
</dbReference>
<name>A0A2N9JAC0_9ACTN</name>
<evidence type="ECO:0000313" key="2">
    <source>
        <dbReference type="EMBL" id="SPD85132.1"/>
    </source>
</evidence>
<sequence>MTGSREPRVTLGLPVYNGADYLSQALDSVLAQDFTDFELLIRDNASTDSTEEIARGYVEHDPRIHYERNERNLGGAVNSNLLLDEARGELFKWVYHDDLMHSSAIRRCVEVLDERGADTVLAFPRVRLINSAGDVTGEHDDADLHVDSDEVADRIRTLLVKFVTQTQFGVMRTEAARAAGGTCADVAGEMVLPLALALRGKLALVPEQLLSIREHEDRHGGDRASEAAWVNPDRPRAVFPYSRATPLFLRTVADAPLTASQRRSCYSVILRHFTLPNIKTVFGDVIRLPWDAGWLAR</sequence>
<dbReference type="Pfam" id="PF00535">
    <property type="entry name" value="Glycos_transf_2"/>
    <property type="match status" value="1"/>
</dbReference>
<proteinExistence type="predicted"/>
<evidence type="ECO:0000313" key="3">
    <source>
        <dbReference type="Proteomes" id="UP000238164"/>
    </source>
</evidence>
<dbReference type="SUPFAM" id="SSF53448">
    <property type="entry name" value="Nucleotide-diphospho-sugar transferases"/>
    <property type="match status" value="1"/>
</dbReference>
<dbReference type="EMBL" id="LT985188">
    <property type="protein sequence ID" value="SPD85132.1"/>
    <property type="molecule type" value="Genomic_DNA"/>
</dbReference>
<dbReference type="Proteomes" id="UP000238164">
    <property type="component" value="Chromosome 1"/>
</dbReference>
<dbReference type="InterPro" id="IPR001173">
    <property type="entry name" value="Glyco_trans_2-like"/>
</dbReference>
<reference evidence="2 3" key="1">
    <citation type="submission" date="2018-02" db="EMBL/GenBank/DDBJ databases">
        <authorList>
            <person name="Cohen D.B."/>
            <person name="Kent A.D."/>
        </authorList>
    </citation>
    <scope>NUCLEOTIDE SEQUENCE [LARGE SCALE GENOMIC DNA]</scope>
    <source>
        <strain evidence="2">1</strain>
    </source>
</reference>
<dbReference type="PANTHER" id="PTHR22916">
    <property type="entry name" value="GLYCOSYLTRANSFERASE"/>
    <property type="match status" value="1"/>
</dbReference>
<accession>A0A2N9JAC0</accession>
<dbReference type="Gene3D" id="3.90.550.10">
    <property type="entry name" value="Spore Coat Polysaccharide Biosynthesis Protein SpsA, Chain A"/>
    <property type="match status" value="1"/>
</dbReference>
<dbReference type="RefSeq" id="WP_105184441.1">
    <property type="nucleotide sequence ID" value="NZ_BAAAGO010000016.1"/>
</dbReference>
<organism evidence="2 3">
    <name type="scientific">Micropruina glycogenica</name>
    <dbReference type="NCBI Taxonomy" id="75385"/>
    <lineage>
        <taxon>Bacteria</taxon>
        <taxon>Bacillati</taxon>
        <taxon>Actinomycetota</taxon>
        <taxon>Actinomycetes</taxon>
        <taxon>Propionibacteriales</taxon>
        <taxon>Nocardioidaceae</taxon>
        <taxon>Micropruina</taxon>
    </lineage>
</organism>
<evidence type="ECO:0000259" key="1">
    <source>
        <dbReference type="Pfam" id="PF00535"/>
    </source>
</evidence>